<dbReference type="EMBL" id="AZEG01000005">
    <property type="protein sequence ID" value="KRL38291.1"/>
    <property type="molecule type" value="Genomic_DNA"/>
</dbReference>
<dbReference type="EC" id="2.1.1.63" evidence="3"/>
<evidence type="ECO:0000259" key="9">
    <source>
        <dbReference type="Pfam" id="PF01035"/>
    </source>
</evidence>
<dbReference type="PATRIC" id="fig|1423812.3.peg.2025"/>
<dbReference type="GO" id="GO:0003908">
    <property type="term" value="F:methylated-DNA-[protein]-cysteine S-methyltransferase activity"/>
    <property type="evidence" value="ECO:0007669"/>
    <property type="project" value="UniProtKB-EC"/>
</dbReference>
<dbReference type="AlphaFoldDB" id="A0A0R1QAC9"/>
<evidence type="ECO:0000256" key="8">
    <source>
        <dbReference type="ARBA" id="ARBA00049348"/>
    </source>
</evidence>
<dbReference type="SUPFAM" id="SSF53155">
    <property type="entry name" value="Methylated DNA-protein cysteine methyltransferase domain"/>
    <property type="match status" value="1"/>
</dbReference>
<evidence type="ECO:0000256" key="3">
    <source>
        <dbReference type="ARBA" id="ARBA00011918"/>
    </source>
</evidence>
<evidence type="ECO:0000256" key="7">
    <source>
        <dbReference type="ARBA" id="ARBA00023204"/>
    </source>
</evidence>
<evidence type="ECO:0000256" key="5">
    <source>
        <dbReference type="ARBA" id="ARBA00022679"/>
    </source>
</evidence>
<dbReference type="Proteomes" id="UP000051155">
    <property type="component" value="Unassembled WGS sequence"/>
</dbReference>
<comment type="catalytic activity">
    <reaction evidence="1">
        <text>a 4-O-methyl-thymidine in DNA + L-cysteinyl-[protein] = a thymidine in DNA + S-methyl-L-cysteinyl-[protein]</text>
        <dbReference type="Rhea" id="RHEA:53428"/>
        <dbReference type="Rhea" id="RHEA-COMP:10131"/>
        <dbReference type="Rhea" id="RHEA-COMP:10132"/>
        <dbReference type="Rhea" id="RHEA-COMP:13555"/>
        <dbReference type="Rhea" id="RHEA-COMP:13556"/>
        <dbReference type="ChEBI" id="CHEBI:29950"/>
        <dbReference type="ChEBI" id="CHEBI:82612"/>
        <dbReference type="ChEBI" id="CHEBI:137386"/>
        <dbReference type="ChEBI" id="CHEBI:137387"/>
        <dbReference type="EC" id="2.1.1.63"/>
    </reaction>
</comment>
<feature type="domain" description="Methylated-DNA-[protein]-cysteine S-methyltransferase DNA binding" evidence="9">
    <location>
        <begin position="124"/>
        <end position="202"/>
    </location>
</feature>
<dbReference type="GO" id="GO:0032259">
    <property type="term" value="P:methylation"/>
    <property type="evidence" value="ECO:0007669"/>
    <property type="project" value="UniProtKB-KW"/>
</dbReference>
<dbReference type="OrthoDB" id="9802228at2"/>
<proteinExistence type="inferred from homology"/>
<dbReference type="InterPro" id="IPR036217">
    <property type="entry name" value="MethylDNA_cys_MeTrfase_DNAb"/>
</dbReference>
<dbReference type="PROSITE" id="PS00374">
    <property type="entry name" value="MGMT"/>
    <property type="match status" value="1"/>
</dbReference>
<name>A0A0R1QAC9_9LACO</name>
<dbReference type="Gene3D" id="1.10.10.10">
    <property type="entry name" value="Winged helix-like DNA-binding domain superfamily/Winged helix DNA-binding domain"/>
    <property type="match status" value="1"/>
</dbReference>
<dbReference type="PANTHER" id="PTHR10815:SF5">
    <property type="entry name" value="METHYLATED-DNA--PROTEIN-CYSTEINE METHYLTRANSFERASE"/>
    <property type="match status" value="1"/>
</dbReference>
<dbReference type="Pfam" id="PF01035">
    <property type="entry name" value="DNA_binding_1"/>
    <property type="match status" value="1"/>
</dbReference>
<keyword evidence="11" id="KW-1185">Reference proteome</keyword>
<evidence type="ECO:0000313" key="10">
    <source>
        <dbReference type="EMBL" id="KRL38291.1"/>
    </source>
</evidence>
<gene>
    <name evidence="10" type="ORF">FD20_GL001908</name>
</gene>
<dbReference type="InterPro" id="IPR001497">
    <property type="entry name" value="MethylDNA_cys_MeTrfase_AS"/>
</dbReference>
<keyword evidence="6" id="KW-0227">DNA damage</keyword>
<evidence type="ECO:0000313" key="11">
    <source>
        <dbReference type="Proteomes" id="UP000051155"/>
    </source>
</evidence>
<evidence type="ECO:0000256" key="1">
    <source>
        <dbReference type="ARBA" id="ARBA00001286"/>
    </source>
</evidence>
<keyword evidence="5 10" id="KW-0808">Transferase</keyword>
<comment type="catalytic activity">
    <reaction evidence="8">
        <text>a 6-O-methyl-2'-deoxyguanosine in DNA + L-cysteinyl-[protein] = S-methyl-L-cysteinyl-[protein] + a 2'-deoxyguanosine in DNA</text>
        <dbReference type="Rhea" id="RHEA:24000"/>
        <dbReference type="Rhea" id="RHEA-COMP:10131"/>
        <dbReference type="Rhea" id="RHEA-COMP:10132"/>
        <dbReference type="Rhea" id="RHEA-COMP:11367"/>
        <dbReference type="Rhea" id="RHEA-COMP:11368"/>
        <dbReference type="ChEBI" id="CHEBI:29950"/>
        <dbReference type="ChEBI" id="CHEBI:82612"/>
        <dbReference type="ChEBI" id="CHEBI:85445"/>
        <dbReference type="ChEBI" id="CHEBI:85448"/>
        <dbReference type="EC" id="2.1.1.63"/>
    </reaction>
</comment>
<dbReference type="PANTHER" id="PTHR10815">
    <property type="entry name" value="METHYLATED-DNA--PROTEIN-CYSTEINE METHYLTRANSFERASE"/>
    <property type="match status" value="1"/>
</dbReference>
<dbReference type="InterPro" id="IPR014048">
    <property type="entry name" value="MethylDNA_cys_MeTrfase_DNA-bd"/>
</dbReference>
<dbReference type="GO" id="GO:0006281">
    <property type="term" value="P:DNA repair"/>
    <property type="evidence" value="ECO:0007669"/>
    <property type="project" value="UniProtKB-KW"/>
</dbReference>
<dbReference type="SUPFAM" id="SSF46767">
    <property type="entry name" value="Methylated DNA-protein cysteine methyltransferase, C-terminal domain"/>
    <property type="match status" value="1"/>
</dbReference>
<dbReference type="InterPro" id="IPR036631">
    <property type="entry name" value="MGMT_N_sf"/>
</dbReference>
<dbReference type="CDD" id="cd06445">
    <property type="entry name" value="ATase"/>
    <property type="match status" value="1"/>
</dbReference>
<dbReference type="FunFam" id="1.10.10.10:FF:000214">
    <property type="entry name" value="Methylated-DNA--protein-cysteine methyltransferase"/>
    <property type="match status" value="1"/>
</dbReference>
<organism evidence="10 11">
    <name type="scientific">Liquorilactobacillus uvarum DSM 19971</name>
    <dbReference type="NCBI Taxonomy" id="1423812"/>
    <lineage>
        <taxon>Bacteria</taxon>
        <taxon>Bacillati</taxon>
        <taxon>Bacillota</taxon>
        <taxon>Bacilli</taxon>
        <taxon>Lactobacillales</taxon>
        <taxon>Lactobacillaceae</taxon>
        <taxon>Liquorilactobacillus</taxon>
    </lineage>
</organism>
<dbReference type="Gene3D" id="3.30.160.70">
    <property type="entry name" value="Methylated DNA-protein cysteine methyltransferase domain"/>
    <property type="match status" value="1"/>
</dbReference>
<evidence type="ECO:0000256" key="6">
    <source>
        <dbReference type="ARBA" id="ARBA00022763"/>
    </source>
</evidence>
<dbReference type="NCBIfam" id="TIGR00589">
    <property type="entry name" value="ogt"/>
    <property type="match status" value="1"/>
</dbReference>
<keyword evidence="7" id="KW-0234">DNA repair</keyword>
<keyword evidence="4 10" id="KW-0489">Methyltransferase</keyword>
<evidence type="ECO:0000256" key="2">
    <source>
        <dbReference type="ARBA" id="ARBA00008711"/>
    </source>
</evidence>
<comment type="similarity">
    <text evidence="2">Belongs to the MGMT family.</text>
</comment>
<protein>
    <recommendedName>
        <fullName evidence="3">methylated-DNA--[protein]-cysteine S-methyltransferase</fullName>
        <ecNumber evidence="3">2.1.1.63</ecNumber>
    </recommendedName>
</protein>
<comment type="caution">
    <text evidence="10">The sequence shown here is derived from an EMBL/GenBank/DDBJ whole genome shotgun (WGS) entry which is preliminary data.</text>
</comment>
<dbReference type="STRING" id="1423812.FD20_GL001908"/>
<evidence type="ECO:0000256" key="4">
    <source>
        <dbReference type="ARBA" id="ARBA00022603"/>
    </source>
</evidence>
<accession>A0A0R1QAC9</accession>
<dbReference type="InterPro" id="IPR036388">
    <property type="entry name" value="WH-like_DNA-bd_sf"/>
</dbReference>
<reference evidence="10 11" key="1">
    <citation type="journal article" date="2015" name="Genome Announc.">
        <title>Expanding the biotechnology potential of lactobacilli through comparative genomics of 213 strains and associated genera.</title>
        <authorList>
            <person name="Sun Z."/>
            <person name="Harris H.M."/>
            <person name="McCann A."/>
            <person name="Guo C."/>
            <person name="Argimon S."/>
            <person name="Zhang W."/>
            <person name="Yang X."/>
            <person name="Jeffery I.B."/>
            <person name="Cooney J.C."/>
            <person name="Kagawa T.F."/>
            <person name="Liu W."/>
            <person name="Song Y."/>
            <person name="Salvetti E."/>
            <person name="Wrobel A."/>
            <person name="Rasinkangas P."/>
            <person name="Parkhill J."/>
            <person name="Rea M.C."/>
            <person name="O'Sullivan O."/>
            <person name="Ritari J."/>
            <person name="Douillard F.P."/>
            <person name="Paul Ross R."/>
            <person name="Yang R."/>
            <person name="Briner A.E."/>
            <person name="Felis G.E."/>
            <person name="de Vos W.M."/>
            <person name="Barrangou R."/>
            <person name="Klaenhammer T.R."/>
            <person name="Caufield P.W."/>
            <person name="Cui Y."/>
            <person name="Zhang H."/>
            <person name="O'Toole P.W."/>
        </authorList>
    </citation>
    <scope>NUCLEOTIDE SEQUENCE [LARGE SCALE GENOMIC DNA]</scope>
    <source>
        <strain evidence="10 11">DSM 19971</strain>
    </source>
</reference>
<sequence length="210" mass="23536">MKKMQGEKLMRQFEDDNTAEILNVIWKGINKVPMQEHSNELKLNVFPTPLGKMLSLSDERYLYLLEFVDKRGLDKEIKKLIQHLTVTVALGSSNVALETQKQLQEYFSRQRTSFSLPLFKEGTAFQKKVWTILESIPVGRTLSYQEVAAELGNIKLVRAVGNANGANKLAVVIPCHRVIRANGKFGGYAGGSERKAALLQFEIANVGNTI</sequence>